<dbReference type="InterPro" id="IPR027787">
    <property type="entry name" value="Alpha/beta-hydrolase_catalytic"/>
</dbReference>
<evidence type="ECO:0000259" key="3">
    <source>
        <dbReference type="Pfam" id="PF15420"/>
    </source>
</evidence>
<feature type="transmembrane region" description="Helical" evidence="1">
    <location>
        <begin position="148"/>
        <end position="166"/>
    </location>
</feature>
<feature type="domain" description="Alpha/beta-hydrolase N-terminal" evidence="3">
    <location>
        <begin position="58"/>
        <end position="265"/>
    </location>
</feature>
<dbReference type="Pfam" id="PF15420">
    <property type="entry name" value="Abhydrolase_9_N"/>
    <property type="match status" value="1"/>
</dbReference>
<reference evidence="4 5" key="1">
    <citation type="submission" date="2019-06" db="EMBL/GenBank/DDBJ databases">
        <title>Draft genome of C. phoceense Strain 272.</title>
        <authorList>
            <person name="Pacheco L.G.C."/>
            <person name="Barberis C.M."/>
            <person name="Almuzara M.N."/>
            <person name="Traglia G.M."/>
            <person name="Santos C.S."/>
            <person name="Rocha D.J.P.G."/>
            <person name="Aguiar E.R.G.R."/>
            <person name="Vay C.A."/>
        </authorList>
    </citation>
    <scope>NUCLEOTIDE SEQUENCE [LARGE SCALE GENOMIC DNA]</scope>
    <source>
        <strain evidence="4 5">272</strain>
    </source>
</reference>
<evidence type="ECO:0000256" key="1">
    <source>
        <dbReference type="SAM" id="Phobius"/>
    </source>
</evidence>
<keyword evidence="1" id="KW-0472">Membrane</keyword>
<proteinExistence type="predicted"/>
<dbReference type="EMBL" id="VHIR01000004">
    <property type="protein sequence ID" value="TQE44046.1"/>
    <property type="molecule type" value="Genomic_DNA"/>
</dbReference>
<organism evidence="4 5">
    <name type="scientific">Corynebacterium phoceense</name>
    <dbReference type="NCBI Taxonomy" id="1686286"/>
    <lineage>
        <taxon>Bacteria</taxon>
        <taxon>Bacillati</taxon>
        <taxon>Actinomycetota</taxon>
        <taxon>Actinomycetes</taxon>
        <taxon>Mycobacteriales</taxon>
        <taxon>Corynebacteriaceae</taxon>
        <taxon>Corynebacterium</taxon>
    </lineage>
</organism>
<evidence type="ECO:0000313" key="4">
    <source>
        <dbReference type="EMBL" id="TQE44046.1"/>
    </source>
</evidence>
<keyword evidence="5" id="KW-1185">Reference proteome</keyword>
<evidence type="ECO:0008006" key="6">
    <source>
        <dbReference type="Google" id="ProtNLM"/>
    </source>
</evidence>
<dbReference type="Proteomes" id="UP000318080">
    <property type="component" value="Unassembled WGS sequence"/>
</dbReference>
<feature type="transmembrane region" description="Helical" evidence="1">
    <location>
        <begin position="187"/>
        <end position="205"/>
    </location>
</feature>
<dbReference type="InterPro" id="IPR027788">
    <property type="entry name" value="Alpha/beta-hydrolase_N_dom"/>
</dbReference>
<dbReference type="AlphaFoldDB" id="A0A540R8I8"/>
<gene>
    <name evidence="4" type="ORF">EJK80_04330</name>
</gene>
<accession>A0A540R8I8</accession>
<evidence type="ECO:0000313" key="5">
    <source>
        <dbReference type="Proteomes" id="UP000318080"/>
    </source>
</evidence>
<sequence length="594" mass="65983">MHRFALRVLAKGLSAAIFGLEVLSDLTPGVRMTGRRRLPQNMAAGTAGAEVATWAAVSPSLLPRPWWVTAANVALGQGMGHLSASALAFGLKRAFRVYDVRPQDRIPYRTLHAVLGAGTVLVGIRSIRNQEAQAQLVGKENERGPRQAAAGVALGTLGYGVLLILGEAAQAATTKLSRRAQRFLPRWVAWPLAAGVLGASVIALSDRVVWRRFIRTASVRAERLNRLIFPDSMMPWEPERSGSPWSHEPWTAIGAQGRRFVTRGPRARDIQDIMGYDHAHEPIRIVAGLVPGRDFLGSARQVIAEMERTGAFRRDTIVVHMPAGSGWVNNYSTSAYEFLTRGDCATVTLQYSYLPSVFAFLVDRDAPVAAARVLLDMVHARMASLPEDDRPRLYLAGESLGAFALVENFEELEHLLTACDGAMFTGPPRMTGFFRRLAASRDRGSLERLPLIDGGRHVRYVSNPAHLAADAFGAPYPRAWQRPRVVVAQHASDAIVWWDQQLAWRRPDWLREQVPPTLHADAFRRLQWAPFITWWQIALDQVNSLNVPGGHGHNYFEETFWYWDAVLGSQARVPLDAAKADRMRKFIVKTQPRG</sequence>
<keyword evidence="1" id="KW-1133">Transmembrane helix</keyword>
<keyword evidence="1" id="KW-0812">Transmembrane</keyword>
<dbReference type="STRING" id="1686286.GCA_900092335_00295"/>
<name>A0A540R8I8_9CORY</name>
<protein>
    <recommendedName>
        <fullName evidence="6">Alpha/beta-hydrolase catalytic domain-containing protein</fullName>
    </recommendedName>
</protein>
<feature type="domain" description="Alpha/beta-hydrolase catalytic" evidence="2">
    <location>
        <begin position="283"/>
        <end position="571"/>
    </location>
</feature>
<evidence type="ECO:0000259" key="2">
    <source>
        <dbReference type="Pfam" id="PF10081"/>
    </source>
</evidence>
<dbReference type="Pfam" id="PF10081">
    <property type="entry name" value="Abhydrolase_9"/>
    <property type="match status" value="1"/>
</dbReference>
<comment type="caution">
    <text evidence="4">The sequence shown here is derived from an EMBL/GenBank/DDBJ whole genome shotgun (WGS) entry which is preliminary data.</text>
</comment>